<dbReference type="Proteomes" id="UP001583177">
    <property type="component" value="Unassembled WGS sequence"/>
</dbReference>
<dbReference type="EMBL" id="JAWRVE010000083">
    <property type="protein sequence ID" value="KAL1861705.1"/>
    <property type="molecule type" value="Genomic_DNA"/>
</dbReference>
<sequence>MGDKLMDSATATSRNLEDRFEMILDTCEAAGFQSMDSMAAEYYTGFFPPASPLAATQSRSRSQNLPELLDALYVASSPRASETEECWASDESERFRKQILRLASKILIDEVRHLDKTNEQRPNAAQPAAEGRNRGVSSGGVSTAGVEAAERDRWRLRETVSAKGGDLALSQWLTDRNV</sequence>
<proteinExistence type="predicted"/>
<keyword evidence="3" id="KW-1185">Reference proteome</keyword>
<feature type="compositionally biased region" description="Low complexity" evidence="1">
    <location>
        <begin position="135"/>
        <end position="147"/>
    </location>
</feature>
<comment type="caution">
    <text evidence="2">The sequence shown here is derived from an EMBL/GenBank/DDBJ whole genome shotgun (WGS) entry which is preliminary data.</text>
</comment>
<organism evidence="2 3">
    <name type="scientific">Diaporthe australafricana</name>
    <dbReference type="NCBI Taxonomy" id="127596"/>
    <lineage>
        <taxon>Eukaryota</taxon>
        <taxon>Fungi</taxon>
        <taxon>Dikarya</taxon>
        <taxon>Ascomycota</taxon>
        <taxon>Pezizomycotina</taxon>
        <taxon>Sordariomycetes</taxon>
        <taxon>Sordariomycetidae</taxon>
        <taxon>Diaporthales</taxon>
        <taxon>Diaporthaceae</taxon>
        <taxon>Diaporthe</taxon>
    </lineage>
</organism>
<gene>
    <name evidence="2" type="ORF">Daus18300_008674</name>
</gene>
<evidence type="ECO:0000313" key="2">
    <source>
        <dbReference type="EMBL" id="KAL1861705.1"/>
    </source>
</evidence>
<evidence type="ECO:0000256" key="1">
    <source>
        <dbReference type="SAM" id="MobiDB-lite"/>
    </source>
</evidence>
<protein>
    <submittedName>
        <fullName evidence="2">Uncharacterized protein</fullName>
    </submittedName>
</protein>
<accession>A0ABR3WHJ4</accession>
<feature type="region of interest" description="Disordered" evidence="1">
    <location>
        <begin position="117"/>
        <end position="148"/>
    </location>
</feature>
<evidence type="ECO:0000313" key="3">
    <source>
        <dbReference type="Proteomes" id="UP001583177"/>
    </source>
</evidence>
<name>A0ABR3WHJ4_9PEZI</name>
<reference evidence="2 3" key="1">
    <citation type="journal article" date="2024" name="IMA Fungus">
        <title>IMA Genome - F19 : A genome assembly and annotation guide to empower mycologists, including annotated draft genome sequences of Ceratocystis pirilliformis, Diaporthe australafricana, Fusarium ophioides, Paecilomyces lecythidis, and Sporothrix stenoceras.</title>
        <authorList>
            <person name="Aylward J."/>
            <person name="Wilson A.M."/>
            <person name="Visagie C.M."/>
            <person name="Spraker J."/>
            <person name="Barnes I."/>
            <person name="Buitendag C."/>
            <person name="Ceriani C."/>
            <person name="Del Mar Angel L."/>
            <person name="du Plessis D."/>
            <person name="Fuchs T."/>
            <person name="Gasser K."/>
            <person name="Kramer D."/>
            <person name="Li W."/>
            <person name="Munsamy K."/>
            <person name="Piso A."/>
            <person name="Price J.L."/>
            <person name="Sonnekus B."/>
            <person name="Thomas C."/>
            <person name="van der Nest A."/>
            <person name="van Dijk A."/>
            <person name="van Heerden A."/>
            <person name="van Vuuren N."/>
            <person name="Yilmaz N."/>
            <person name="Duong T.A."/>
            <person name="van der Merwe N.A."/>
            <person name="Wingfield M.J."/>
            <person name="Wingfield B.D."/>
        </authorList>
    </citation>
    <scope>NUCLEOTIDE SEQUENCE [LARGE SCALE GENOMIC DNA]</scope>
    <source>
        <strain evidence="2 3">CMW 18300</strain>
    </source>
</reference>